<organism evidence="1 2">
    <name type="scientific">Melipona bicolor</name>
    <dbReference type="NCBI Taxonomy" id="60889"/>
    <lineage>
        <taxon>Eukaryota</taxon>
        <taxon>Metazoa</taxon>
        <taxon>Ecdysozoa</taxon>
        <taxon>Arthropoda</taxon>
        <taxon>Hexapoda</taxon>
        <taxon>Insecta</taxon>
        <taxon>Pterygota</taxon>
        <taxon>Neoptera</taxon>
        <taxon>Endopterygota</taxon>
        <taxon>Hymenoptera</taxon>
        <taxon>Apocrita</taxon>
        <taxon>Aculeata</taxon>
        <taxon>Apoidea</taxon>
        <taxon>Anthophila</taxon>
        <taxon>Apidae</taxon>
        <taxon>Melipona</taxon>
    </lineage>
</organism>
<sequence length="111" mass="12480">MTRSNWFHPNNFPAFRVPLEGAVCANYGSIEQRHGLSRMNDSGIWHLTIRATPTHTSEQVCGQTVAASLEQVHTRAGGWLLEDTLDRYIPFQKYLATCEKSDKLESSLGDD</sequence>
<dbReference type="EMBL" id="JAHYIQ010000001">
    <property type="protein sequence ID" value="KAK1137937.1"/>
    <property type="molecule type" value="Genomic_DNA"/>
</dbReference>
<dbReference type="Proteomes" id="UP001177670">
    <property type="component" value="Unassembled WGS sequence"/>
</dbReference>
<reference evidence="1" key="1">
    <citation type="submission" date="2021-10" db="EMBL/GenBank/DDBJ databases">
        <title>Melipona bicolor Genome sequencing and assembly.</title>
        <authorList>
            <person name="Araujo N.S."/>
            <person name="Arias M.C."/>
        </authorList>
    </citation>
    <scope>NUCLEOTIDE SEQUENCE</scope>
    <source>
        <strain evidence="1">USP_2M_L1-L4_2017</strain>
        <tissue evidence="1">Whole body</tissue>
    </source>
</reference>
<gene>
    <name evidence="1" type="ORF">K0M31_002429</name>
</gene>
<accession>A0AA40GHP2</accession>
<proteinExistence type="predicted"/>
<comment type="caution">
    <text evidence="1">The sequence shown here is derived from an EMBL/GenBank/DDBJ whole genome shotgun (WGS) entry which is preliminary data.</text>
</comment>
<evidence type="ECO:0000313" key="1">
    <source>
        <dbReference type="EMBL" id="KAK1137937.1"/>
    </source>
</evidence>
<keyword evidence="2" id="KW-1185">Reference proteome</keyword>
<name>A0AA40GHP2_9HYME</name>
<evidence type="ECO:0000313" key="2">
    <source>
        <dbReference type="Proteomes" id="UP001177670"/>
    </source>
</evidence>
<dbReference type="AlphaFoldDB" id="A0AA40GHP2"/>
<protein>
    <submittedName>
        <fullName evidence="1">Uncharacterized protein</fullName>
    </submittedName>
</protein>